<geneLocation type="plasmid" evidence="3 5">
    <name>pA</name>
</geneLocation>
<dbReference type="EMBL" id="CP098808">
    <property type="protein sequence ID" value="USJ26305.1"/>
    <property type="molecule type" value="Genomic_DNA"/>
</dbReference>
<feature type="domain" description="SGNH hydrolase-type esterase" evidence="2">
    <location>
        <begin position="119"/>
        <end position="327"/>
    </location>
</feature>
<evidence type="ECO:0000313" key="3">
    <source>
        <dbReference type="EMBL" id="USJ26305.1"/>
    </source>
</evidence>
<dbReference type="Proteomes" id="UP001214094">
    <property type="component" value="Plasmid unnamedA"/>
</dbReference>
<sequence length="360" mass="39825">MNSNVTRVVQMEQNSVRKSSILKRALLAVLATAFSLALCGLMIEGMARTVFDNGMDFDLEMWKYARDLKRVSAEPAIGHEHIPNSSGVFMGVPVSINSIGLRNREIGPVAAGTTRVMMLGDSLTFGWGVKEEDTPSRLLETVLNGGSQGAPKYEVINTGVGNYNTQMEVAYFMTKGVELKPDVVVLNYFINDAEPTPRRHEVGWGEYSQAYVVLASAVDKISRIFLGRADWKAYYRGLYEDDQPGWTEGQDAMRRLISFCRERGIKLVLVNYPELHEVKQYPFPEVTGAVEKIAESEGVPFLDLRPSVEDLVPETLWVSPSDAHPNRIANERFAAAIAGTLERSYPDLFAGAGSVAKVQP</sequence>
<dbReference type="Proteomes" id="UP001055460">
    <property type="component" value="Plasmid pA"/>
</dbReference>
<dbReference type="EMBL" id="CP121309">
    <property type="protein sequence ID" value="WFP93693.1"/>
    <property type="molecule type" value="Genomic_DNA"/>
</dbReference>
<keyword evidence="1" id="KW-1133">Transmembrane helix</keyword>
<organism evidence="3 5">
    <name type="scientific">Ensifer adhaerens</name>
    <name type="common">Sinorhizobium morelense</name>
    <dbReference type="NCBI Taxonomy" id="106592"/>
    <lineage>
        <taxon>Bacteria</taxon>
        <taxon>Pseudomonadati</taxon>
        <taxon>Pseudomonadota</taxon>
        <taxon>Alphaproteobacteria</taxon>
        <taxon>Hyphomicrobiales</taxon>
        <taxon>Rhizobiaceae</taxon>
        <taxon>Sinorhizobium/Ensifer group</taxon>
        <taxon>Ensifer</taxon>
    </lineage>
</organism>
<keyword evidence="6" id="KW-1185">Reference proteome</keyword>
<dbReference type="SUPFAM" id="SSF52266">
    <property type="entry name" value="SGNH hydrolase"/>
    <property type="match status" value="1"/>
</dbReference>
<protein>
    <submittedName>
        <fullName evidence="3">SGNH/GDSL hydrolase family protein</fullName>
    </submittedName>
</protein>
<proteinExistence type="predicted"/>
<dbReference type="GeneID" id="29520907"/>
<dbReference type="GO" id="GO:0016788">
    <property type="term" value="F:hydrolase activity, acting on ester bonds"/>
    <property type="evidence" value="ECO:0007669"/>
    <property type="project" value="UniProtKB-ARBA"/>
</dbReference>
<keyword evidence="3" id="KW-0614">Plasmid</keyword>
<accession>A0A9Q9DCD7</accession>
<dbReference type="InterPro" id="IPR013830">
    <property type="entry name" value="SGNH_hydro"/>
</dbReference>
<evidence type="ECO:0000259" key="2">
    <source>
        <dbReference type="Pfam" id="PF13472"/>
    </source>
</evidence>
<dbReference type="PANTHER" id="PTHR30383">
    <property type="entry name" value="THIOESTERASE 1/PROTEASE 1/LYSOPHOSPHOLIPASE L1"/>
    <property type="match status" value="1"/>
</dbReference>
<keyword evidence="1" id="KW-0472">Membrane</keyword>
<evidence type="ECO:0000256" key="1">
    <source>
        <dbReference type="SAM" id="Phobius"/>
    </source>
</evidence>
<dbReference type="CDD" id="cd00229">
    <property type="entry name" value="SGNH_hydrolase"/>
    <property type="match status" value="1"/>
</dbReference>
<evidence type="ECO:0000313" key="4">
    <source>
        <dbReference type="EMBL" id="WFP93693.1"/>
    </source>
</evidence>
<name>A0A9Q9DCD7_ENSAD</name>
<gene>
    <name evidence="3" type="ORF">NE863_20270</name>
    <name evidence="4" type="ORF">P4B07_20865</name>
</gene>
<feature type="transmembrane region" description="Helical" evidence="1">
    <location>
        <begin position="21"/>
        <end position="43"/>
    </location>
</feature>
<reference evidence="3" key="1">
    <citation type="submission" date="2022-06" db="EMBL/GenBank/DDBJ databases">
        <title>Physiological and biochemical characterization and genomic elucidation of a strain of the genus Ensifer adhaerens M8 that combines arsenic oxidation and chromium reduction.</title>
        <authorList>
            <person name="Li X."/>
            <person name="Yu c."/>
        </authorList>
    </citation>
    <scope>NUCLEOTIDE SEQUENCE</scope>
    <source>
        <strain evidence="3">M8</strain>
        <plasmid evidence="3">pA</plasmid>
    </source>
</reference>
<dbReference type="Gene3D" id="3.40.50.1110">
    <property type="entry name" value="SGNH hydrolase"/>
    <property type="match status" value="1"/>
</dbReference>
<dbReference type="InterPro" id="IPR051532">
    <property type="entry name" value="Ester_Hydrolysis_Enzymes"/>
</dbReference>
<dbReference type="Pfam" id="PF13472">
    <property type="entry name" value="Lipase_GDSL_2"/>
    <property type="match status" value="1"/>
</dbReference>
<geneLocation type="plasmid" evidence="4 6">
    <name>unnamedA</name>
</geneLocation>
<dbReference type="RefSeq" id="WP_060519284.1">
    <property type="nucleotide sequence ID" value="NZ_CP015881.1"/>
</dbReference>
<reference evidence="4 6" key="2">
    <citation type="submission" date="2023-03" db="EMBL/GenBank/DDBJ databases">
        <title>Comparative genome and transcriptome analysis combination mining strategies for increasing vitamin B12 production of Ensifer adhaerens strain.</title>
        <authorList>
            <person name="Yongheng L."/>
        </authorList>
    </citation>
    <scope>NUCLEOTIDE SEQUENCE [LARGE SCALE GENOMIC DNA]</scope>
    <source>
        <strain evidence="4 6">Casida A-T305</strain>
        <plasmid evidence="4 6">unnamedA</plasmid>
    </source>
</reference>
<keyword evidence="3" id="KW-0378">Hydrolase</keyword>
<dbReference type="AlphaFoldDB" id="A0A9Q9DCD7"/>
<dbReference type="InterPro" id="IPR036514">
    <property type="entry name" value="SGNH_hydro_sf"/>
</dbReference>
<evidence type="ECO:0000313" key="6">
    <source>
        <dbReference type="Proteomes" id="UP001214094"/>
    </source>
</evidence>
<dbReference type="OrthoDB" id="916975at2"/>
<evidence type="ECO:0000313" key="5">
    <source>
        <dbReference type="Proteomes" id="UP001055460"/>
    </source>
</evidence>
<keyword evidence="1" id="KW-0812">Transmembrane</keyword>